<feature type="region of interest" description="Disordered" evidence="1">
    <location>
        <begin position="157"/>
        <end position="179"/>
    </location>
</feature>
<dbReference type="EMBL" id="MHKO01000035">
    <property type="protein sequence ID" value="OGY91843.1"/>
    <property type="molecule type" value="Genomic_DNA"/>
</dbReference>
<keyword evidence="2" id="KW-0812">Transmembrane</keyword>
<name>A0A1G2BRT9_9BACT</name>
<evidence type="ECO:0000256" key="1">
    <source>
        <dbReference type="SAM" id="MobiDB-lite"/>
    </source>
</evidence>
<evidence type="ECO:0000256" key="2">
    <source>
        <dbReference type="SAM" id="Phobius"/>
    </source>
</evidence>
<dbReference type="AlphaFoldDB" id="A0A1G2BRT9"/>
<sequence length="179" mass="19428">MPKKQNFRTGQGLASRQALIVLGATLLAAIIIIVVFAFLIERDNQASNQNYQNYVNQLKNQQNAPPAQTSTTEPEIPRQIVRGVLTVINPETISVATEGANQKIEISLRPETTITYQNKAFDRSRFYIGDQLEITARPAAGTLVAETITVLVSASPATPAPLPPVTPQNIQPDGSIKPL</sequence>
<evidence type="ECO:0008006" key="5">
    <source>
        <dbReference type="Google" id="ProtNLM"/>
    </source>
</evidence>
<evidence type="ECO:0000313" key="4">
    <source>
        <dbReference type="Proteomes" id="UP000178109"/>
    </source>
</evidence>
<keyword evidence="2" id="KW-0472">Membrane</keyword>
<feature type="transmembrane region" description="Helical" evidence="2">
    <location>
        <begin position="20"/>
        <end position="40"/>
    </location>
</feature>
<keyword evidence="2" id="KW-1133">Transmembrane helix</keyword>
<comment type="caution">
    <text evidence="3">The sequence shown here is derived from an EMBL/GenBank/DDBJ whole genome shotgun (WGS) entry which is preliminary data.</text>
</comment>
<dbReference type="Proteomes" id="UP000178109">
    <property type="component" value="Unassembled WGS sequence"/>
</dbReference>
<proteinExistence type="predicted"/>
<evidence type="ECO:0000313" key="3">
    <source>
        <dbReference type="EMBL" id="OGY91843.1"/>
    </source>
</evidence>
<accession>A0A1G2BRT9</accession>
<dbReference type="STRING" id="1798553.A3H70_00460"/>
<reference evidence="3 4" key="1">
    <citation type="journal article" date="2016" name="Nat. Commun.">
        <title>Thousands of microbial genomes shed light on interconnected biogeochemical processes in an aquifer system.</title>
        <authorList>
            <person name="Anantharaman K."/>
            <person name="Brown C.T."/>
            <person name="Hug L.A."/>
            <person name="Sharon I."/>
            <person name="Castelle C.J."/>
            <person name="Probst A.J."/>
            <person name="Thomas B.C."/>
            <person name="Singh A."/>
            <person name="Wilkins M.J."/>
            <person name="Karaoz U."/>
            <person name="Brodie E.L."/>
            <person name="Williams K.H."/>
            <person name="Hubbard S.S."/>
            <person name="Banfield J.F."/>
        </authorList>
    </citation>
    <scope>NUCLEOTIDE SEQUENCE [LARGE SCALE GENOMIC DNA]</scope>
</reference>
<gene>
    <name evidence="3" type="ORF">A3H70_00460</name>
</gene>
<protein>
    <recommendedName>
        <fullName evidence="5">DUF5666 domain-containing protein</fullName>
    </recommendedName>
</protein>
<organism evidence="3 4">
    <name type="scientific">Candidatus Komeilibacteria bacterium RIFCSPLOWO2_02_FULL_48_11</name>
    <dbReference type="NCBI Taxonomy" id="1798553"/>
    <lineage>
        <taxon>Bacteria</taxon>
        <taxon>Candidatus Komeiliibacteriota</taxon>
    </lineage>
</organism>